<keyword evidence="2" id="KW-1133">Transmembrane helix</keyword>
<sequence>MPAFFILDHPRHGNKRAALAVFCVIPLVIQLACLIFGVILAAFEKWAISDGFLYVLSAVCGLGTPMTNVNPENFHGRVLGVILGIAAQGVIGAIIGVLAGIGPLVALVANFEKLPCFWGPQEKERVKEEDLTRSAVDPEEALNDPTDDPDTQDKAIPQDYERSWFEVCSS</sequence>
<name>A0A7S2CBI7_9STRA</name>
<feature type="region of interest" description="Disordered" evidence="1">
    <location>
        <begin position="127"/>
        <end position="156"/>
    </location>
</feature>
<proteinExistence type="predicted"/>
<dbReference type="AlphaFoldDB" id="A0A7S2CBI7"/>
<feature type="transmembrane region" description="Helical" evidence="2">
    <location>
        <begin position="81"/>
        <end position="109"/>
    </location>
</feature>
<protein>
    <submittedName>
        <fullName evidence="3">Uncharacterized protein</fullName>
    </submittedName>
</protein>
<reference evidence="3" key="1">
    <citation type="submission" date="2021-01" db="EMBL/GenBank/DDBJ databases">
        <authorList>
            <person name="Corre E."/>
            <person name="Pelletier E."/>
            <person name="Niang G."/>
            <person name="Scheremetjew M."/>
            <person name="Finn R."/>
            <person name="Kale V."/>
            <person name="Holt S."/>
            <person name="Cochrane G."/>
            <person name="Meng A."/>
            <person name="Brown T."/>
            <person name="Cohen L."/>
        </authorList>
    </citation>
    <scope>NUCLEOTIDE SEQUENCE</scope>
    <source>
        <strain evidence="3">CCMP1381</strain>
    </source>
</reference>
<organism evidence="3">
    <name type="scientific">Octactis speculum</name>
    <dbReference type="NCBI Taxonomy" id="3111310"/>
    <lineage>
        <taxon>Eukaryota</taxon>
        <taxon>Sar</taxon>
        <taxon>Stramenopiles</taxon>
        <taxon>Ochrophyta</taxon>
        <taxon>Dictyochophyceae</taxon>
        <taxon>Dictyochales</taxon>
        <taxon>Dictyochaceae</taxon>
        <taxon>Octactis</taxon>
    </lineage>
</organism>
<keyword evidence="2" id="KW-0472">Membrane</keyword>
<evidence type="ECO:0000256" key="2">
    <source>
        <dbReference type="SAM" id="Phobius"/>
    </source>
</evidence>
<feature type="compositionally biased region" description="Acidic residues" evidence="1">
    <location>
        <begin position="137"/>
        <end position="150"/>
    </location>
</feature>
<dbReference type="EMBL" id="HBGS01026895">
    <property type="protein sequence ID" value="CAD9421234.1"/>
    <property type="molecule type" value="Transcribed_RNA"/>
</dbReference>
<evidence type="ECO:0000313" key="3">
    <source>
        <dbReference type="EMBL" id="CAD9421234.1"/>
    </source>
</evidence>
<gene>
    <name evidence="3" type="ORF">DSPE1174_LOCUS13639</name>
</gene>
<evidence type="ECO:0000256" key="1">
    <source>
        <dbReference type="SAM" id="MobiDB-lite"/>
    </source>
</evidence>
<accession>A0A7S2CBI7</accession>
<feature type="transmembrane region" description="Helical" evidence="2">
    <location>
        <begin position="17"/>
        <end position="40"/>
    </location>
</feature>
<keyword evidence="2" id="KW-0812">Transmembrane</keyword>